<reference evidence="2" key="1">
    <citation type="submission" date="2019-04" db="EMBL/GenBank/DDBJ databases">
        <authorList>
            <person name="Yu Z."/>
            <person name="Deng C."/>
        </authorList>
    </citation>
    <scope>NUCLEOTIDE SEQUENCE</scope>
</reference>
<evidence type="ECO:0000259" key="1">
    <source>
        <dbReference type="Pfam" id="PF00961"/>
    </source>
</evidence>
<dbReference type="InterPro" id="IPR004860">
    <property type="entry name" value="LAGLIDADG_dom"/>
</dbReference>
<accession>A0A4Y5MVA0</accession>
<dbReference type="PANTHER" id="PTHR36181">
    <property type="entry name" value="INTRON-ENCODED ENDONUCLEASE AI3-RELATED"/>
    <property type="match status" value="1"/>
</dbReference>
<dbReference type="Pfam" id="PF00961">
    <property type="entry name" value="LAGLIDADG_1"/>
    <property type="match status" value="2"/>
</dbReference>
<dbReference type="SUPFAM" id="SSF55608">
    <property type="entry name" value="Homing endonucleases"/>
    <property type="match status" value="2"/>
</dbReference>
<evidence type="ECO:0000313" key="2">
    <source>
        <dbReference type="EMBL" id="QCW06967.1"/>
    </source>
</evidence>
<feature type="domain" description="Homing endonuclease LAGLIDADG" evidence="1">
    <location>
        <begin position="237"/>
        <end position="341"/>
    </location>
</feature>
<protein>
    <recommendedName>
        <fullName evidence="1">Homing endonuclease LAGLIDADG domain-containing protein</fullName>
    </recommendedName>
</protein>
<dbReference type="Gene3D" id="3.10.28.10">
    <property type="entry name" value="Homing endonucleases"/>
    <property type="match status" value="2"/>
</dbReference>
<proteinExistence type="predicted"/>
<dbReference type="InterPro" id="IPR027434">
    <property type="entry name" value="Homing_endonucl"/>
</dbReference>
<feature type="domain" description="Homing endonuclease LAGLIDADG" evidence="1">
    <location>
        <begin position="86"/>
        <end position="183"/>
    </location>
</feature>
<dbReference type="EMBL" id="MK820635">
    <property type="protein sequence ID" value="QCW06967.1"/>
    <property type="molecule type" value="Genomic_DNA"/>
</dbReference>
<sequence length="373" mass="43195">MKNNNLKKNFFNRHLILIYFFLLLLALGGSNSMVTWLAFNLADILPIAFIIPHLSASKNNESSTSTINYDFLLGNPDKPLKPWWVTGITDSEGNFSVFTQKTSKGIKFTLGYKITQKAHSSGILYDLERFFKCGNIHIDNKKENAYKFNVNKLDDILNIIIPHFDKYPLYSSKRLDYLDFKKVAFMMKDGLHLNEKYLNTILSIKDNMNSKRSFEERWKFFETIEPIKFSEEWVQAFIDGDGSFQFGIADAVSRGRSYVALTPTLSISQSSHDIKLLNAFVSFFGCGYLKPKYDIKSLEEAKASRSVNSFVVNQYETIIDFVDKYPMLTRKQLDYLDWKKLIQLKIERAQDTPKGRLLMEKIKASMNRGREDK</sequence>
<keyword evidence="2" id="KW-0496">Mitochondrion</keyword>
<geneLocation type="mitochondrion" evidence="2"/>
<dbReference type="PANTHER" id="PTHR36181:SF3">
    <property type="entry name" value="INTRON-ENCODED DNA ENDONUCLEASE AI5 BETA"/>
    <property type="match status" value="1"/>
</dbReference>
<dbReference type="GO" id="GO:0005739">
    <property type="term" value="C:mitochondrion"/>
    <property type="evidence" value="ECO:0007669"/>
    <property type="project" value="UniProtKB-ARBA"/>
</dbReference>
<gene>
    <name evidence="2" type="primary">orf373</name>
</gene>
<organism evidence="2">
    <name type="scientific">Orbilia brochopaga</name>
    <dbReference type="NCBI Taxonomy" id="3140254"/>
    <lineage>
        <taxon>Eukaryota</taxon>
        <taxon>Fungi</taxon>
        <taxon>Dikarya</taxon>
        <taxon>Ascomycota</taxon>
        <taxon>Pezizomycotina</taxon>
        <taxon>Orbiliomycetes</taxon>
        <taxon>Orbiliales</taxon>
        <taxon>Orbiliaceae</taxon>
        <taxon>Orbilia</taxon>
    </lineage>
</organism>
<dbReference type="GO" id="GO:0004519">
    <property type="term" value="F:endonuclease activity"/>
    <property type="evidence" value="ECO:0007669"/>
    <property type="project" value="InterPro"/>
</dbReference>
<name>A0A4Y5MVA0_9PEZI</name>
<dbReference type="InterPro" id="IPR051289">
    <property type="entry name" value="LAGLIDADG_Endonuclease"/>
</dbReference>
<dbReference type="AlphaFoldDB" id="A0A4Y5MVA0"/>